<dbReference type="EMBL" id="JBGFFE010000009">
    <property type="protein sequence ID" value="MEY8763620.1"/>
    <property type="molecule type" value="Genomic_DNA"/>
</dbReference>
<evidence type="ECO:0000313" key="3">
    <source>
        <dbReference type="Proteomes" id="UP001565220"/>
    </source>
</evidence>
<dbReference type="RefSeq" id="WP_294183426.1">
    <property type="nucleotide sequence ID" value="NZ_JBGFFE010000009.1"/>
</dbReference>
<gene>
    <name evidence="2" type="ORF">AB8S09_08200</name>
</gene>
<evidence type="ECO:0008006" key="4">
    <source>
        <dbReference type="Google" id="ProtNLM"/>
    </source>
</evidence>
<accession>A0ABV4DWK1</accession>
<dbReference type="Proteomes" id="UP001565220">
    <property type="component" value="Unassembled WGS sequence"/>
</dbReference>
<keyword evidence="1" id="KW-0472">Membrane</keyword>
<evidence type="ECO:0000256" key="1">
    <source>
        <dbReference type="SAM" id="Phobius"/>
    </source>
</evidence>
<feature type="transmembrane region" description="Helical" evidence="1">
    <location>
        <begin position="81"/>
        <end position="104"/>
    </location>
</feature>
<proteinExistence type="predicted"/>
<protein>
    <recommendedName>
        <fullName evidence="4">Zf-HC2 domain-containing protein</fullName>
    </recommendedName>
</protein>
<keyword evidence="3" id="KW-1185">Reference proteome</keyword>
<sequence>MNNDLFDRRGHIKNSSIEKLKNGNLKKTEINILSEHIESCEECAQKLSNSFEQKDFLKVPCGFEEEIEYKINRNHKKNKQLFFYSLKVSAAACMALVLVFSSALNFMADTGVRKLEIKSPQFTAVNSMNVKLENFTNNIIDREVFNNGIQKK</sequence>
<organism evidence="2 3">
    <name type="scientific">Clostridium lapidicellarium</name>
    <dbReference type="NCBI Taxonomy" id="3240931"/>
    <lineage>
        <taxon>Bacteria</taxon>
        <taxon>Bacillati</taxon>
        <taxon>Bacillota</taxon>
        <taxon>Clostridia</taxon>
        <taxon>Eubacteriales</taxon>
        <taxon>Clostridiaceae</taxon>
        <taxon>Clostridium</taxon>
    </lineage>
</organism>
<keyword evidence="1" id="KW-0812">Transmembrane</keyword>
<comment type="caution">
    <text evidence="2">The sequence shown here is derived from an EMBL/GenBank/DDBJ whole genome shotgun (WGS) entry which is preliminary data.</text>
</comment>
<keyword evidence="1" id="KW-1133">Transmembrane helix</keyword>
<reference evidence="2 3" key="1">
    <citation type="submission" date="2024-08" db="EMBL/GenBank/DDBJ databases">
        <title>Clostridium lapicellarii sp. nov., and Clostridium renhuaiense sp. nov., two species isolated from the mud in a fermentation cellar used for producing sauce-flavour Chinese liquors.</title>
        <authorList>
            <person name="Yang F."/>
            <person name="Wang H."/>
            <person name="Chen L.Q."/>
            <person name="Zhou N."/>
            <person name="Lu J.J."/>
            <person name="Pu X.X."/>
            <person name="Wan B."/>
            <person name="Wang L."/>
            <person name="Liu S.J."/>
        </authorList>
    </citation>
    <scope>NUCLEOTIDE SEQUENCE [LARGE SCALE GENOMIC DNA]</scope>
    <source>
        <strain evidence="2 3">MT-113</strain>
    </source>
</reference>
<name>A0ABV4DWK1_9CLOT</name>
<evidence type="ECO:0000313" key="2">
    <source>
        <dbReference type="EMBL" id="MEY8763620.1"/>
    </source>
</evidence>